<dbReference type="Proteomes" id="UP000294850">
    <property type="component" value="Unassembled WGS sequence"/>
</dbReference>
<reference evidence="1 2" key="1">
    <citation type="submission" date="2019-03" db="EMBL/GenBank/DDBJ databases">
        <title>Dyadobacter AR-3-6 sp. nov., isolated from arctic soil.</title>
        <authorList>
            <person name="Chaudhary D.K."/>
        </authorList>
    </citation>
    <scope>NUCLEOTIDE SEQUENCE [LARGE SCALE GENOMIC DNA]</scope>
    <source>
        <strain evidence="1 2">AR-3-6</strain>
    </source>
</reference>
<dbReference type="InterPro" id="IPR040807">
    <property type="entry name" value="DUF5522"/>
</dbReference>
<keyword evidence="2" id="KW-1185">Reference proteome</keyword>
<dbReference type="Pfam" id="PF14375">
    <property type="entry name" value="Cys_rich_CWC"/>
    <property type="match status" value="1"/>
</dbReference>
<name>A0A4R5DKS0_9BACT</name>
<evidence type="ECO:0008006" key="3">
    <source>
        <dbReference type="Google" id="ProtNLM"/>
    </source>
</evidence>
<dbReference type="OrthoDB" id="9800168at2"/>
<dbReference type="RefSeq" id="WP_131959242.1">
    <property type="nucleotide sequence ID" value="NZ_SMFL01000005.1"/>
</dbReference>
<dbReference type="InterPro" id="IPR032720">
    <property type="entry name" value="Cys_rich_CWC"/>
</dbReference>
<gene>
    <name evidence="1" type="ORF">E0F88_15840</name>
</gene>
<evidence type="ECO:0000313" key="2">
    <source>
        <dbReference type="Proteomes" id="UP000294850"/>
    </source>
</evidence>
<dbReference type="AlphaFoldDB" id="A0A4R5DKS0"/>
<sequence>MQKQCGRCRHLFQCQSDDIENCQCNKVKLTDETVAFLGKTYFDCLCQACLLHLNAQTSAVKDLTFPTRSDMFVEGVHFYKEGNNWVFTELYHMLRGHCCGNSCRHCVYGF</sequence>
<dbReference type="Pfam" id="PF17653">
    <property type="entry name" value="DUF5522"/>
    <property type="match status" value="1"/>
</dbReference>
<evidence type="ECO:0000313" key="1">
    <source>
        <dbReference type="EMBL" id="TDE14659.1"/>
    </source>
</evidence>
<organism evidence="1 2">
    <name type="scientific">Dyadobacter psychrotolerans</name>
    <dbReference type="NCBI Taxonomy" id="2541721"/>
    <lineage>
        <taxon>Bacteria</taxon>
        <taxon>Pseudomonadati</taxon>
        <taxon>Bacteroidota</taxon>
        <taxon>Cytophagia</taxon>
        <taxon>Cytophagales</taxon>
        <taxon>Spirosomataceae</taxon>
        <taxon>Dyadobacter</taxon>
    </lineage>
</organism>
<comment type="caution">
    <text evidence="1">The sequence shown here is derived from an EMBL/GenBank/DDBJ whole genome shotgun (WGS) entry which is preliminary data.</text>
</comment>
<accession>A0A4R5DKS0</accession>
<proteinExistence type="predicted"/>
<protein>
    <recommendedName>
        <fullName evidence="3">Cysteine-rich CWC family protein</fullName>
    </recommendedName>
</protein>
<dbReference type="EMBL" id="SMFL01000005">
    <property type="protein sequence ID" value="TDE14659.1"/>
    <property type="molecule type" value="Genomic_DNA"/>
</dbReference>